<keyword evidence="6" id="KW-1185">Reference proteome</keyword>
<dbReference type="PANTHER" id="PTHR10083:SF373">
    <property type="entry name" value="SERINE PEPTIDASE INHIBITOR, KUNITZ TYPE, 2"/>
    <property type="match status" value="1"/>
</dbReference>
<dbReference type="EMBL" id="CATQJA010000153">
    <property type="protein sequence ID" value="CAJ0557893.1"/>
    <property type="molecule type" value="Genomic_DNA"/>
</dbReference>
<dbReference type="InterPro" id="IPR050098">
    <property type="entry name" value="TFPI/VKTCI-like"/>
</dbReference>
<organism evidence="5 6">
    <name type="scientific">Mesorhabditis spiculigera</name>
    <dbReference type="NCBI Taxonomy" id="96644"/>
    <lineage>
        <taxon>Eukaryota</taxon>
        <taxon>Metazoa</taxon>
        <taxon>Ecdysozoa</taxon>
        <taxon>Nematoda</taxon>
        <taxon>Chromadorea</taxon>
        <taxon>Rhabditida</taxon>
        <taxon>Rhabditina</taxon>
        <taxon>Rhabditomorpha</taxon>
        <taxon>Rhabditoidea</taxon>
        <taxon>Rhabditidae</taxon>
        <taxon>Mesorhabditinae</taxon>
        <taxon>Mesorhabditis</taxon>
    </lineage>
</organism>
<dbReference type="InterPro" id="IPR036880">
    <property type="entry name" value="Kunitz_BPTI_sf"/>
</dbReference>
<comment type="caution">
    <text evidence="5">The sequence shown here is derived from an EMBL/GenBank/DDBJ whole genome shotgun (WGS) entry which is preliminary data.</text>
</comment>
<dbReference type="SUPFAM" id="SSF57362">
    <property type="entry name" value="BPTI-like"/>
    <property type="match status" value="1"/>
</dbReference>
<evidence type="ECO:0000313" key="5">
    <source>
        <dbReference type="EMBL" id="CAJ0557893.1"/>
    </source>
</evidence>
<gene>
    <name evidence="5" type="ORF">MSPICULIGERA_LOCUS641</name>
</gene>
<dbReference type="PROSITE" id="PS00280">
    <property type="entry name" value="BPTI_KUNITZ_1"/>
    <property type="match status" value="1"/>
</dbReference>
<dbReference type="GO" id="GO:0004867">
    <property type="term" value="F:serine-type endopeptidase inhibitor activity"/>
    <property type="evidence" value="ECO:0007669"/>
    <property type="project" value="UniProtKB-KW"/>
</dbReference>
<dbReference type="PRINTS" id="PR00759">
    <property type="entry name" value="BASICPTASE"/>
</dbReference>
<accession>A0AA36C5J0</accession>
<dbReference type="AlphaFoldDB" id="A0AA36C5J0"/>
<evidence type="ECO:0000313" key="6">
    <source>
        <dbReference type="Proteomes" id="UP001177023"/>
    </source>
</evidence>
<dbReference type="Gene3D" id="4.10.410.10">
    <property type="entry name" value="Pancreatic trypsin inhibitor Kunitz domain"/>
    <property type="match status" value="1"/>
</dbReference>
<dbReference type="SMART" id="SM00131">
    <property type="entry name" value="KU"/>
    <property type="match status" value="1"/>
</dbReference>
<dbReference type="PROSITE" id="PS50279">
    <property type="entry name" value="BPTI_KUNITZ_2"/>
    <property type="match status" value="1"/>
</dbReference>
<dbReference type="FunFam" id="4.10.410.10:FF:000020">
    <property type="entry name" value="Collagen, type VI, alpha 3"/>
    <property type="match status" value="1"/>
</dbReference>
<evidence type="ECO:0000256" key="2">
    <source>
        <dbReference type="ARBA" id="ARBA00022900"/>
    </source>
</evidence>
<sequence>MLEKWVILLFSVLTVLPNTRAETPEDRCLEPVDQGPCQDFQIKWFWDEADGQCKEFHYGGCLGTKNRFTTKQECLKMCRYKLFNPVAVPDLCLLEVDHGHCPDDRKGQWW</sequence>
<evidence type="ECO:0000256" key="1">
    <source>
        <dbReference type="ARBA" id="ARBA00022690"/>
    </source>
</evidence>
<protein>
    <recommendedName>
        <fullName evidence="4">BPTI/Kunitz inhibitor domain-containing protein</fullName>
    </recommendedName>
</protein>
<dbReference type="GO" id="GO:0005615">
    <property type="term" value="C:extracellular space"/>
    <property type="evidence" value="ECO:0007669"/>
    <property type="project" value="TreeGrafter"/>
</dbReference>
<dbReference type="Proteomes" id="UP001177023">
    <property type="component" value="Unassembled WGS sequence"/>
</dbReference>
<keyword evidence="3" id="KW-1015">Disulfide bond</keyword>
<keyword evidence="1" id="KW-0646">Protease inhibitor</keyword>
<dbReference type="InterPro" id="IPR002223">
    <property type="entry name" value="Kunitz_BPTI"/>
</dbReference>
<feature type="domain" description="BPTI/Kunitz inhibitor" evidence="4">
    <location>
        <begin position="28"/>
        <end position="78"/>
    </location>
</feature>
<reference evidence="5" key="1">
    <citation type="submission" date="2023-06" db="EMBL/GenBank/DDBJ databases">
        <authorList>
            <person name="Delattre M."/>
        </authorList>
    </citation>
    <scope>NUCLEOTIDE SEQUENCE</scope>
    <source>
        <strain evidence="5">AF72</strain>
    </source>
</reference>
<dbReference type="PANTHER" id="PTHR10083">
    <property type="entry name" value="KUNITZ-TYPE PROTEASE INHIBITOR-RELATED"/>
    <property type="match status" value="1"/>
</dbReference>
<dbReference type="Pfam" id="PF00014">
    <property type="entry name" value="Kunitz_BPTI"/>
    <property type="match status" value="1"/>
</dbReference>
<name>A0AA36C5J0_9BILA</name>
<evidence type="ECO:0000259" key="4">
    <source>
        <dbReference type="PROSITE" id="PS50279"/>
    </source>
</evidence>
<keyword evidence="2" id="KW-0722">Serine protease inhibitor</keyword>
<feature type="non-terminal residue" evidence="5">
    <location>
        <position position="1"/>
    </location>
</feature>
<proteinExistence type="predicted"/>
<evidence type="ECO:0000256" key="3">
    <source>
        <dbReference type="ARBA" id="ARBA00023157"/>
    </source>
</evidence>
<dbReference type="InterPro" id="IPR020901">
    <property type="entry name" value="Prtase_inh_Kunz-CS"/>
</dbReference>
<dbReference type="CDD" id="cd00109">
    <property type="entry name" value="Kunitz-type"/>
    <property type="match status" value="1"/>
</dbReference>